<dbReference type="EMBL" id="CAJOBF010023006">
    <property type="protein sequence ID" value="CAF4393859.1"/>
    <property type="molecule type" value="Genomic_DNA"/>
</dbReference>
<evidence type="ECO:0000313" key="3">
    <source>
        <dbReference type="Proteomes" id="UP000663842"/>
    </source>
</evidence>
<feature type="non-terminal residue" evidence="2">
    <location>
        <position position="1"/>
    </location>
</feature>
<proteinExistence type="predicted"/>
<reference evidence="2" key="1">
    <citation type="submission" date="2021-02" db="EMBL/GenBank/DDBJ databases">
        <authorList>
            <person name="Nowell W R."/>
        </authorList>
    </citation>
    <scope>NUCLEOTIDE SEQUENCE</scope>
</reference>
<keyword evidence="1" id="KW-0175">Coiled coil</keyword>
<dbReference type="AlphaFoldDB" id="A0A820NU97"/>
<evidence type="ECO:0000313" key="2">
    <source>
        <dbReference type="EMBL" id="CAF4393859.1"/>
    </source>
</evidence>
<protein>
    <submittedName>
        <fullName evidence="2">Uncharacterized protein</fullName>
    </submittedName>
</protein>
<gene>
    <name evidence="2" type="ORF">UXM345_LOCUS37939</name>
</gene>
<name>A0A820NU97_9BILA</name>
<organism evidence="2 3">
    <name type="scientific">Rotaria magnacalcarata</name>
    <dbReference type="NCBI Taxonomy" id="392030"/>
    <lineage>
        <taxon>Eukaryota</taxon>
        <taxon>Metazoa</taxon>
        <taxon>Spiralia</taxon>
        <taxon>Gnathifera</taxon>
        <taxon>Rotifera</taxon>
        <taxon>Eurotatoria</taxon>
        <taxon>Bdelloidea</taxon>
        <taxon>Philodinida</taxon>
        <taxon>Philodinidae</taxon>
        <taxon>Rotaria</taxon>
    </lineage>
</organism>
<evidence type="ECO:0000256" key="1">
    <source>
        <dbReference type="SAM" id="Coils"/>
    </source>
</evidence>
<dbReference type="Proteomes" id="UP000663842">
    <property type="component" value="Unassembled WGS sequence"/>
</dbReference>
<sequence>MRYESVTVLWDELWLGTMAQLQEEISRRVDVLKDELQRLESMTHLTKEEKEFLIKEKQVALFKS</sequence>
<accession>A0A820NU97</accession>
<feature type="coiled-coil region" evidence="1">
    <location>
        <begin position="22"/>
        <end position="49"/>
    </location>
</feature>
<comment type="caution">
    <text evidence="2">The sequence shown here is derived from an EMBL/GenBank/DDBJ whole genome shotgun (WGS) entry which is preliminary data.</text>
</comment>